<dbReference type="Pfam" id="PF00560">
    <property type="entry name" value="LRR_1"/>
    <property type="match status" value="3"/>
</dbReference>
<keyword evidence="4" id="KW-1185">Reference proteome</keyword>
<dbReference type="FunFam" id="3.80.10.10:FF:000383">
    <property type="entry name" value="Leucine-rich repeat receptor protein kinase EMS1"/>
    <property type="match status" value="1"/>
</dbReference>
<sequence>MGIMTSQETIPTNDSIAHFDGFENVQLLSLDGCHLNGQLPTWLSNLKKLEILILNRNNIMGSIPGWFSTLPRLKVDGGRVSSQYNSLLNFPLRIYLGNNSLGGKIPIEIGHLKLLRALDLSNNNFSGNIPGQMSELTNLEELDLSANRLLGEILVSLASLNFLAQFSVANNNLSGPIPSGTQLQSFSPSSI</sequence>
<proteinExistence type="predicted"/>
<protein>
    <submittedName>
        <fullName evidence="3">Tyrosine-sulfated glycopeptide receptor 1</fullName>
    </submittedName>
</protein>
<comment type="caution">
    <text evidence="3">The sequence shown here is derived from an EMBL/GenBank/DDBJ whole genome shotgun (WGS) entry which is preliminary data.</text>
</comment>
<name>A0A6A1WQE4_9ROSI</name>
<keyword evidence="2" id="KW-0677">Repeat</keyword>
<dbReference type="Pfam" id="PF13855">
    <property type="entry name" value="LRR_8"/>
    <property type="match status" value="1"/>
</dbReference>
<keyword evidence="3" id="KW-0675">Receptor</keyword>
<evidence type="ECO:0000256" key="1">
    <source>
        <dbReference type="ARBA" id="ARBA00022614"/>
    </source>
</evidence>
<dbReference type="SUPFAM" id="SSF52058">
    <property type="entry name" value="L domain-like"/>
    <property type="match status" value="1"/>
</dbReference>
<organism evidence="3 4">
    <name type="scientific">Morella rubra</name>
    <name type="common">Chinese bayberry</name>
    <dbReference type="NCBI Taxonomy" id="262757"/>
    <lineage>
        <taxon>Eukaryota</taxon>
        <taxon>Viridiplantae</taxon>
        <taxon>Streptophyta</taxon>
        <taxon>Embryophyta</taxon>
        <taxon>Tracheophyta</taxon>
        <taxon>Spermatophyta</taxon>
        <taxon>Magnoliopsida</taxon>
        <taxon>eudicotyledons</taxon>
        <taxon>Gunneridae</taxon>
        <taxon>Pentapetalae</taxon>
        <taxon>rosids</taxon>
        <taxon>fabids</taxon>
        <taxon>Fagales</taxon>
        <taxon>Myricaceae</taxon>
        <taxon>Morella</taxon>
    </lineage>
</organism>
<dbReference type="InterPro" id="IPR032675">
    <property type="entry name" value="LRR_dom_sf"/>
</dbReference>
<evidence type="ECO:0000256" key="2">
    <source>
        <dbReference type="ARBA" id="ARBA00022737"/>
    </source>
</evidence>
<keyword evidence="1" id="KW-0433">Leucine-rich repeat</keyword>
<dbReference type="InterPro" id="IPR001611">
    <property type="entry name" value="Leu-rich_rpt"/>
</dbReference>
<evidence type="ECO:0000313" key="4">
    <source>
        <dbReference type="Proteomes" id="UP000516437"/>
    </source>
</evidence>
<dbReference type="Gene3D" id="3.80.10.10">
    <property type="entry name" value="Ribonuclease Inhibitor"/>
    <property type="match status" value="1"/>
</dbReference>
<dbReference type="EMBL" id="RXIC02000019">
    <property type="protein sequence ID" value="KAB1226836.1"/>
    <property type="molecule type" value="Genomic_DNA"/>
</dbReference>
<dbReference type="PRINTS" id="PR00019">
    <property type="entry name" value="LEURICHRPT"/>
</dbReference>
<dbReference type="AlphaFoldDB" id="A0A6A1WQE4"/>
<evidence type="ECO:0000313" key="3">
    <source>
        <dbReference type="EMBL" id="KAB1226836.1"/>
    </source>
</evidence>
<dbReference type="PANTHER" id="PTHR48065">
    <property type="entry name" value="OS10G0469600 PROTEIN"/>
    <property type="match status" value="1"/>
</dbReference>
<dbReference type="Proteomes" id="UP000516437">
    <property type="component" value="Chromosome 1"/>
</dbReference>
<dbReference type="OrthoDB" id="676979at2759"/>
<accession>A0A6A1WQE4</accession>
<reference evidence="3 4" key="1">
    <citation type="journal article" date="2019" name="Plant Biotechnol. J.">
        <title>The red bayberry genome and genetic basis of sex determination.</title>
        <authorList>
            <person name="Jia H.M."/>
            <person name="Jia H.J."/>
            <person name="Cai Q.L."/>
            <person name="Wang Y."/>
            <person name="Zhao H.B."/>
            <person name="Yang W.F."/>
            <person name="Wang G.Y."/>
            <person name="Li Y.H."/>
            <person name="Zhan D.L."/>
            <person name="Shen Y.T."/>
            <person name="Niu Q.F."/>
            <person name="Chang L."/>
            <person name="Qiu J."/>
            <person name="Zhao L."/>
            <person name="Xie H.B."/>
            <person name="Fu W.Y."/>
            <person name="Jin J."/>
            <person name="Li X.W."/>
            <person name="Jiao Y."/>
            <person name="Zhou C.C."/>
            <person name="Tu T."/>
            <person name="Chai C.Y."/>
            <person name="Gao J.L."/>
            <person name="Fan L.J."/>
            <person name="van de Weg E."/>
            <person name="Wang J.Y."/>
            <person name="Gao Z.S."/>
        </authorList>
    </citation>
    <scope>NUCLEOTIDE SEQUENCE [LARGE SCALE GENOMIC DNA]</scope>
    <source>
        <tissue evidence="3">Leaves</tissue>
    </source>
</reference>
<dbReference type="PANTHER" id="PTHR48065:SF51">
    <property type="entry name" value="TYROSINE-SULFATED GLYCOPEPTIDE RECEPTOR 1-LIKE"/>
    <property type="match status" value="1"/>
</dbReference>
<gene>
    <name evidence="3" type="ORF">CJ030_MR1G012140</name>
</gene>